<sequence>MSNDWQFRFEFAAVIAFSFFIPGMIYVVMMVKRSISRTTVALLGFALVAVAGIDAVLLHHIAYAAQHTASVWDDKLFASELSVALYLLPLVSAGVGVNILSHILITHLAEAERAFDRQANKEDV</sequence>
<reference evidence="3" key="1">
    <citation type="submission" date="2019-11" db="EMBL/GenBank/DDBJ databases">
        <title>Isolation and characterization of a novel species in the genus Sulfuriferula.</title>
        <authorList>
            <person name="Mochizuki J."/>
            <person name="Kojima H."/>
            <person name="Fukui M."/>
        </authorList>
    </citation>
    <scope>NUCLEOTIDE SEQUENCE [LARGE SCALE GENOMIC DNA]</scope>
    <source>
        <strain evidence="3">SGTM</strain>
    </source>
</reference>
<gene>
    <name evidence="2" type="ORF">SFSGTM_04710</name>
</gene>
<keyword evidence="3" id="KW-1185">Reference proteome</keyword>
<feature type="transmembrane region" description="Helical" evidence="1">
    <location>
        <begin position="6"/>
        <end position="28"/>
    </location>
</feature>
<dbReference type="AlphaFoldDB" id="A0A809S7G6"/>
<organism evidence="2 3">
    <name type="scientific">Sulfuriferula nivalis</name>
    <dbReference type="NCBI Taxonomy" id="2675298"/>
    <lineage>
        <taxon>Bacteria</taxon>
        <taxon>Pseudomonadati</taxon>
        <taxon>Pseudomonadota</taxon>
        <taxon>Betaproteobacteria</taxon>
        <taxon>Nitrosomonadales</taxon>
        <taxon>Sulfuricellaceae</taxon>
        <taxon>Sulfuriferula</taxon>
    </lineage>
</organism>
<dbReference type="EMBL" id="AP021881">
    <property type="protein sequence ID" value="BBO99762.1"/>
    <property type="molecule type" value="Genomic_DNA"/>
</dbReference>
<evidence type="ECO:0000313" key="2">
    <source>
        <dbReference type="EMBL" id="BBO99762.1"/>
    </source>
</evidence>
<name>A0A809S7G6_9PROT</name>
<protein>
    <submittedName>
        <fullName evidence="2">Uncharacterized protein</fullName>
    </submittedName>
</protein>
<evidence type="ECO:0000313" key="3">
    <source>
        <dbReference type="Proteomes" id="UP000463939"/>
    </source>
</evidence>
<keyword evidence="1" id="KW-0812">Transmembrane</keyword>
<dbReference type="Proteomes" id="UP000463939">
    <property type="component" value="Chromosome"/>
</dbReference>
<proteinExistence type="predicted"/>
<evidence type="ECO:0000256" key="1">
    <source>
        <dbReference type="SAM" id="Phobius"/>
    </source>
</evidence>
<dbReference type="KEGG" id="sniv:SFSGTM_04710"/>
<keyword evidence="1" id="KW-1133">Transmembrane helix</keyword>
<feature type="transmembrane region" description="Helical" evidence="1">
    <location>
        <begin position="83"/>
        <end position="105"/>
    </location>
</feature>
<accession>A0A809S7G6</accession>
<feature type="transmembrane region" description="Helical" evidence="1">
    <location>
        <begin position="40"/>
        <end position="63"/>
    </location>
</feature>
<keyword evidence="1" id="KW-0472">Membrane</keyword>
<dbReference type="RefSeq" id="WP_162083770.1">
    <property type="nucleotide sequence ID" value="NZ_AP021881.1"/>
</dbReference>